<dbReference type="SMART" id="SM00987">
    <property type="entry name" value="UreE_C"/>
    <property type="match status" value="1"/>
</dbReference>
<keyword evidence="5" id="KW-0004">4Fe-4S</keyword>
<dbReference type="PANTHER" id="PTHR33693">
    <property type="entry name" value="TYPE-5 URACIL-DNA GLYCOSYLASE"/>
    <property type="match status" value="1"/>
</dbReference>
<dbReference type="InterPro" id="IPR005273">
    <property type="entry name" value="Ura-DNA_glyco_family4"/>
</dbReference>
<evidence type="ECO:0000313" key="14">
    <source>
        <dbReference type="Proteomes" id="UP001596052"/>
    </source>
</evidence>
<dbReference type="EC" id="3.2.2.27" evidence="3"/>
<protein>
    <recommendedName>
        <fullName evidence="4">Type-4 uracil-DNA glycosylase</fullName>
        <ecNumber evidence="3">3.2.2.27</ecNumber>
    </recommendedName>
</protein>
<keyword evidence="7" id="KW-0227">DNA damage</keyword>
<dbReference type="InterPro" id="IPR051536">
    <property type="entry name" value="UDG_Type-4/5"/>
</dbReference>
<evidence type="ECO:0000256" key="3">
    <source>
        <dbReference type="ARBA" id="ARBA00012030"/>
    </source>
</evidence>
<keyword evidence="8 13" id="KW-0378">Hydrolase</keyword>
<evidence type="ECO:0000256" key="2">
    <source>
        <dbReference type="ARBA" id="ARBA00006521"/>
    </source>
</evidence>
<evidence type="ECO:0000256" key="6">
    <source>
        <dbReference type="ARBA" id="ARBA00022723"/>
    </source>
</evidence>
<evidence type="ECO:0000256" key="4">
    <source>
        <dbReference type="ARBA" id="ARBA00019403"/>
    </source>
</evidence>
<evidence type="ECO:0000256" key="9">
    <source>
        <dbReference type="ARBA" id="ARBA00023004"/>
    </source>
</evidence>
<keyword evidence="14" id="KW-1185">Reference proteome</keyword>
<evidence type="ECO:0000256" key="5">
    <source>
        <dbReference type="ARBA" id="ARBA00022485"/>
    </source>
</evidence>
<dbReference type="Pfam" id="PF03167">
    <property type="entry name" value="UDG"/>
    <property type="match status" value="1"/>
</dbReference>
<dbReference type="PANTHER" id="PTHR33693:SF1">
    <property type="entry name" value="TYPE-4 URACIL-DNA GLYCOSYLASE"/>
    <property type="match status" value="1"/>
</dbReference>
<dbReference type="RefSeq" id="WP_377162962.1">
    <property type="nucleotide sequence ID" value="NZ_JBHSMQ010000001.1"/>
</dbReference>
<dbReference type="EMBL" id="JBHSMQ010000001">
    <property type="protein sequence ID" value="MFC5453669.1"/>
    <property type="molecule type" value="Genomic_DNA"/>
</dbReference>
<evidence type="ECO:0000256" key="10">
    <source>
        <dbReference type="ARBA" id="ARBA00023014"/>
    </source>
</evidence>
<organism evidence="13 14">
    <name type="scientific">Prosthecobacter fluviatilis</name>
    <dbReference type="NCBI Taxonomy" id="445931"/>
    <lineage>
        <taxon>Bacteria</taxon>
        <taxon>Pseudomonadati</taxon>
        <taxon>Verrucomicrobiota</taxon>
        <taxon>Verrucomicrobiia</taxon>
        <taxon>Verrucomicrobiales</taxon>
        <taxon>Verrucomicrobiaceae</taxon>
        <taxon>Prosthecobacter</taxon>
    </lineage>
</organism>
<evidence type="ECO:0000256" key="8">
    <source>
        <dbReference type="ARBA" id="ARBA00022801"/>
    </source>
</evidence>
<gene>
    <name evidence="13" type="ORF">ACFQDI_02275</name>
</gene>
<sequence>MSTAKSLLKQHLQQRQLQGKTHIALRPGTMDRLTGAVREPALREVQKPEPMKPLAAAPAAAPLARILSEPPPAETKKAGLLEVGGSTIEEKLAALRAMAETWEPALSMASLRKTMVFAVGNPQASLMFVGEAPGAEEEKLREPFVGPAGQKLTAIIKAMGLDRPQVYISNICKFRPAMDNQGSGNRKPTPEEMRACLPFVLTEISLIAPKVIVALGATAAEGLGIPGSVGGLRGKFHSTQGIPTMVTYHPSYLLREEKMGDGIRAKRQVWEDMLKVMEKLELPISAKQRGYFQAK</sequence>
<evidence type="ECO:0000256" key="11">
    <source>
        <dbReference type="ARBA" id="ARBA00023204"/>
    </source>
</evidence>
<dbReference type="InterPro" id="IPR005122">
    <property type="entry name" value="Uracil-DNA_glycosylase-like"/>
</dbReference>
<dbReference type="SMART" id="SM00986">
    <property type="entry name" value="UDG"/>
    <property type="match status" value="1"/>
</dbReference>
<dbReference type="CDD" id="cd10030">
    <property type="entry name" value="UDG-F4_TTUDGA_SPO1dp_like"/>
    <property type="match status" value="1"/>
</dbReference>
<evidence type="ECO:0000259" key="12">
    <source>
        <dbReference type="SMART" id="SM00986"/>
    </source>
</evidence>
<dbReference type="InterPro" id="IPR036895">
    <property type="entry name" value="Uracil-DNA_glycosylase-like_sf"/>
</dbReference>
<comment type="similarity">
    <text evidence="2">Belongs to the uracil-DNA glycosylase (UDG) superfamily. Type 4 (UDGa) family.</text>
</comment>
<feature type="domain" description="Uracil-DNA glycosylase-like" evidence="12">
    <location>
        <begin position="117"/>
        <end position="271"/>
    </location>
</feature>
<dbReference type="GO" id="GO:0004844">
    <property type="term" value="F:uracil DNA N-glycosylase activity"/>
    <property type="evidence" value="ECO:0007669"/>
    <property type="project" value="UniProtKB-EC"/>
</dbReference>
<dbReference type="NCBIfam" id="TIGR00758">
    <property type="entry name" value="UDG_fam4"/>
    <property type="match status" value="1"/>
</dbReference>
<accession>A0ABW0KJL2</accession>
<proteinExistence type="inferred from homology"/>
<keyword evidence="11" id="KW-0234">DNA repair</keyword>
<reference evidence="14" key="1">
    <citation type="journal article" date="2019" name="Int. J. Syst. Evol. Microbiol.">
        <title>The Global Catalogue of Microorganisms (GCM) 10K type strain sequencing project: providing services to taxonomists for standard genome sequencing and annotation.</title>
        <authorList>
            <consortium name="The Broad Institute Genomics Platform"/>
            <consortium name="The Broad Institute Genome Sequencing Center for Infectious Disease"/>
            <person name="Wu L."/>
            <person name="Ma J."/>
        </authorList>
    </citation>
    <scope>NUCLEOTIDE SEQUENCE [LARGE SCALE GENOMIC DNA]</scope>
    <source>
        <strain evidence="14">CGMCC 4.1469</strain>
    </source>
</reference>
<comment type="caution">
    <text evidence="13">The sequence shown here is derived from an EMBL/GenBank/DDBJ whole genome shotgun (WGS) entry which is preliminary data.</text>
</comment>
<dbReference type="Gene3D" id="3.40.470.10">
    <property type="entry name" value="Uracil-DNA glycosylase-like domain"/>
    <property type="match status" value="1"/>
</dbReference>
<name>A0ABW0KJL2_9BACT</name>
<keyword evidence="10" id="KW-0411">Iron-sulfur</keyword>
<evidence type="ECO:0000313" key="13">
    <source>
        <dbReference type="EMBL" id="MFC5453669.1"/>
    </source>
</evidence>
<evidence type="ECO:0000256" key="7">
    <source>
        <dbReference type="ARBA" id="ARBA00022763"/>
    </source>
</evidence>
<evidence type="ECO:0000256" key="1">
    <source>
        <dbReference type="ARBA" id="ARBA00001400"/>
    </source>
</evidence>
<comment type="catalytic activity">
    <reaction evidence="1">
        <text>Hydrolyzes single-stranded DNA or mismatched double-stranded DNA and polynucleotides, releasing free uracil.</text>
        <dbReference type="EC" id="3.2.2.27"/>
    </reaction>
</comment>
<dbReference type="SUPFAM" id="SSF52141">
    <property type="entry name" value="Uracil-DNA glycosylase-like"/>
    <property type="match status" value="1"/>
</dbReference>
<dbReference type="Proteomes" id="UP001596052">
    <property type="component" value="Unassembled WGS sequence"/>
</dbReference>
<keyword evidence="13" id="KW-0326">Glycosidase</keyword>
<keyword evidence="9" id="KW-0408">Iron</keyword>
<keyword evidence="6" id="KW-0479">Metal-binding</keyword>